<organism evidence="2">
    <name type="scientific">freshwater metagenome</name>
    <dbReference type="NCBI Taxonomy" id="449393"/>
    <lineage>
        <taxon>unclassified sequences</taxon>
        <taxon>metagenomes</taxon>
        <taxon>ecological metagenomes</taxon>
    </lineage>
</organism>
<dbReference type="EMBL" id="CAFBNC010000002">
    <property type="protein sequence ID" value="CAB4921441.1"/>
    <property type="molecule type" value="Genomic_DNA"/>
</dbReference>
<name>A0A6J5YF75_9ZZZZ</name>
<dbReference type="Pfam" id="PF14023">
    <property type="entry name" value="Bestrophin-like"/>
    <property type="match status" value="1"/>
</dbReference>
<accession>A0A6J5YF75</accession>
<gene>
    <name evidence="2" type="ORF">UFOPK1392_00163</name>
    <name evidence="3" type="ORF">UFOPK3733_00096</name>
</gene>
<evidence type="ECO:0000313" key="3">
    <source>
        <dbReference type="EMBL" id="CAB4921441.1"/>
    </source>
</evidence>
<feature type="transmembrane region" description="Helical" evidence="1">
    <location>
        <begin position="48"/>
        <end position="69"/>
    </location>
</feature>
<feature type="transmembrane region" description="Helical" evidence="1">
    <location>
        <begin position="215"/>
        <end position="237"/>
    </location>
</feature>
<evidence type="ECO:0000313" key="2">
    <source>
        <dbReference type="EMBL" id="CAB4322429.1"/>
    </source>
</evidence>
<protein>
    <submittedName>
        <fullName evidence="2">Unannotated protein</fullName>
    </submittedName>
</protein>
<dbReference type="EMBL" id="CAEMXZ010000004">
    <property type="protein sequence ID" value="CAB4322429.1"/>
    <property type="molecule type" value="Genomic_DNA"/>
</dbReference>
<dbReference type="AlphaFoldDB" id="A0A6J5YF75"/>
<sequence length="267" mass="28222">MNVLSALPWWVLVPGTLLVIATIAFLLRSMFEILLGSSKSQAASFAAPLMPALGVLFAFMSGFAITAMWGGHTAAELTVSKEATASDQLAWAATARNVDTQSIQTALVRYIDSVVESEWPLQSQMSQSLNRQSADIKNLQQAVRSSASDPTVGQADAAALINGVDDLSTQRAARLGASKSSMPLALFIALVVSGLALCLNALFVSVAGERRSRMVTYSIIVVVALDLAVLLILAGPFTGSQQVSNSPLIEVREQIITGQMSSEVLPN</sequence>
<feature type="transmembrane region" description="Helical" evidence="1">
    <location>
        <begin position="184"/>
        <end position="203"/>
    </location>
</feature>
<proteinExistence type="predicted"/>
<keyword evidence="1" id="KW-1133">Transmembrane helix</keyword>
<reference evidence="2" key="1">
    <citation type="submission" date="2020-05" db="EMBL/GenBank/DDBJ databases">
        <authorList>
            <person name="Chiriac C."/>
            <person name="Salcher M."/>
            <person name="Ghai R."/>
            <person name="Kavagutti S V."/>
        </authorList>
    </citation>
    <scope>NUCLEOTIDE SEQUENCE</scope>
</reference>
<evidence type="ECO:0000256" key="1">
    <source>
        <dbReference type="SAM" id="Phobius"/>
    </source>
</evidence>
<keyword evidence="1" id="KW-0472">Membrane</keyword>
<dbReference type="InterPro" id="IPR025333">
    <property type="entry name" value="DUF4239"/>
</dbReference>
<keyword evidence="1" id="KW-0812">Transmembrane</keyword>
<feature type="transmembrane region" description="Helical" evidence="1">
    <location>
        <begin position="6"/>
        <end position="27"/>
    </location>
</feature>